<evidence type="ECO:0000313" key="5">
    <source>
        <dbReference type="Proteomes" id="UP000823906"/>
    </source>
</evidence>
<dbReference type="InterPro" id="IPR025711">
    <property type="entry name" value="PepSY"/>
</dbReference>
<evidence type="ECO:0000256" key="2">
    <source>
        <dbReference type="SAM" id="SignalP"/>
    </source>
</evidence>
<dbReference type="EMBL" id="DWWN01000065">
    <property type="protein sequence ID" value="HJC46324.1"/>
    <property type="molecule type" value="Genomic_DNA"/>
</dbReference>
<reference evidence="4" key="2">
    <citation type="submission" date="2021-04" db="EMBL/GenBank/DDBJ databases">
        <authorList>
            <person name="Gilroy R."/>
        </authorList>
    </citation>
    <scope>NUCLEOTIDE SEQUENCE</scope>
    <source>
        <strain evidence="4">ChiSjej5B23-2810</strain>
    </source>
</reference>
<dbReference type="Proteomes" id="UP000823906">
    <property type="component" value="Unassembled WGS sequence"/>
</dbReference>
<dbReference type="AlphaFoldDB" id="A0A9D2P9Z8"/>
<reference evidence="4" key="1">
    <citation type="journal article" date="2021" name="PeerJ">
        <title>Extensive microbial diversity within the chicken gut microbiome revealed by metagenomics and culture.</title>
        <authorList>
            <person name="Gilroy R."/>
            <person name="Ravi A."/>
            <person name="Getino M."/>
            <person name="Pursley I."/>
            <person name="Horton D.L."/>
            <person name="Alikhan N.F."/>
            <person name="Baker D."/>
            <person name="Gharbi K."/>
            <person name="Hall N."/>
            <person name="Watson M."/>
            <person name="Adriaenssens E.M."/>
            <person name="Foster-Nyarko E."/>
            <person name="Jarju S."/>
            <person name="Secka A."/>
            <person name="Antonio M."/>
            <person name="Oren A."/>
            <person name="Chaudhuri R.R."/>
            <person name="La Ragione R."/>
            <person name="Hildebrand F."/>
            <person name="Pallen M.J."/>
        </authorList>
    </citation>
    <scope>NUCLEOTIDE SEQUENCE</scope>
    <source>
        <strain evidence="4">ChiSjej5B23-2810</strain>
    </source>
</reference>
<name>A0A9D2P9Z8_9FIRM</name>
<comment type="caution">
    <text evidence="4">The sequence shown here is derived from an EMBL/GenBank/DDBJ whole genome shotgun (WGS) entry which is preliminary data.</text>
</comment>
<evidence type="ECO:0000256" key="1">
    <source>
        <dbReference type="SAM" id="MobiDB-lite"/>
    </source>
</evidence>
<dbReference type="Gene3D" id="3.10.450.40">
    <property type="match status" value="2"/>
</dbReference>
<organism evidence="4 5">
    <name type="scientific">Candidatus Faecalibacterium faecigallinarum</name>
    <dbReference type="NCBI Taxonomy" id="2838577"/>
    <lineage>
        <taxon>Bacteria</taxon>
        <taxon>Bacillati</taxon>
        <taxon>Bacillota</taxon>
        <taxon>Clostridia</taxon>
        <taxon>Eubacteriales</taxon>
        <taxon>Oscillospiraceae</taxon>
        <taxon>Faecalibacterium</taxon>
    </lineage>
</organism>
<evidence type="ECO:0000259" key="3">
    <source>
        <dbReference type="Pfam" id="PF03413"/>
    </source>
</evidence>
<feature type="chain" id="PRO_5039337481" evidence="2">
    <location>
        <begin position="27"/>
        <end position="203"/>
    </location>
</feature>
<feature type="domain" description="PepSY" evidence="3">
    <location>
        <begin position="139"/>
        <end position="194"/>
    </location>
</feature>
<accession>A0A9D2P9Z8</accession>
<feature type="domain" description="PepSY" evidence="3">
    <location>
        <begin position="59"/>
        <end position="119"/>
    </location>
</feature>
<dbReference type="PROSITE" id="PS51257">
    <property type="entry name" value="PROKAR_LIPOPROTEIN"/>
    <property type="match status" value="1"/>
</dbReference>
<evidence type="ECO:0000313" key="4">
    <source>
        <dbReference type="EMBL" id="HJC46324.1"/>
    </source>
</evidence>
<feature type="region of interest" description="Disordered" evidence="1">
    <location>
        <begin position="31"/>
        <end position="58"/>
    </location>
</feature>
<sequence length="203" mass="21491">MKNLTAIALAAVLTAGVLTACSPQNAAAVSQAPAPQPTAPASSVQMVQPGQSAPASGEISGDEALAIALDNASVPEPNAYNVKVERDGDNGIPIWDIEFETEYGDYDFEVAISGGRIIGADYEVDEEWLDRLSRHGGGPLSAGQAQDIVAAKAPDASSFLIREEHSDGRLCYEGEAYGDDIKYEFELDAATGVIYDWNADLRR</sequence>
<proteinExistence type="predicted"/>
<gene>
    <name evidence="4" type="ORF">H9703_09390</name>
</gene>
<protein>
    <submittedName>
        <fullName evidence="4">PepSY domain-containing protein</fullName>
    </submittedName>
</protein>
<dbReference type="Pfam" id="PF03413">
    <property type="entry name" value="PepSY"/>
    <property type="match status" value="2"/>
</dbReference>
<feature type="compositionally biased region" description="Low complexity" evidence="1">
    <location>
        <begin position="31"/>
        <end position="45"/>
    </location>
</feature>
<keyword evidence="2" id="KW-0732">Signal</keyword>
<feature type="signal peptide" evidence="2">
    <location>
        <begin position="1"/>
        <end position="26"/>
    </location>
</feature>